<dbReference type="InterPro" id="IPR039421">
    <property type="entry name" value="Type_1_exporter"/>
</dbReference>
<evidence type="ECO:0000313" key="12">
    <source>
        <dbReference type="EMBL" id="MDC8760638.1"/>
    </source>
</evidence>
<dbReference type="Gene3D" id="3.40.50.300">
    <property type="entry name" value="P-loop containing nucleotide triphosphate hydrolases"/>
    <property type="match status" value="1"/>
</dbReference>
<dbReference type="CDD" id="cd02419">
    <property type="entry name" value="Peptidase_C39C"/>
    <property type="match status" value="1"/>
</dbReference>
<feature type="transmembrane region" description="Helical" evidence="8">
    <location>
        <begin position="172"/>
        <end position="192"/>
    </location>
</feature>
<keyword evidence="3 8" id="KW-0812">Transmembrane</keyword>
<evidence type="ECO:0000256" key="4">
    <source>
        <dbReference type="ARBA" id="ARBA00022741"/>
    </source>
</evidence>
<dbReference type="InterPro" id="IPR003593">
    <property type="entry name" value="AAA+_ATPase"/>
</dbReference>
<comment type="subcellular location">
    <subcellularLocation>
        <location evidence="1">Cell membrane</location>
        <topology evidence="1">Multi-pass membrane protein</topology>
    </subcellularLocation>
</comment>
<dbReference type="RefSeq" id="WP_273674543.1">
    <property type="nucleotide sequence ID" value="NZ_JAQQXR010000015.1"/>
</dbReference>
<dbReference type="Pfam" id="PF03412">
    <property type="entry name" value="Peptidase_C39"/>
    <property type="match status" value="1"/>
</dbReference>
<feature type="domain" description="ABC transporter" evidence="9">
    <location>
        <begin position="488"/>
        <end position="721"/>
    </location>
</feature>
<evidence type="ECO:0000256" key="3">
    <source>
        <dbReference type="ARBA" id="ARBA00022692"/>
    </source>
</evidence>
<keyword evidence="5" id="KW-0067">ATP-binding</keyword>
<dbReference type="Pfam" id="PF00664">
    <property type="entry name" value="ABC_membrane"/>
    <property type="match status" value="1"/>
</dbReference>
<organism evidence="12 13">
    <name type="scientific">Janthinobacterium fluminis</name>
    <dbReference type="NCBI Taxonomy" id="2987524"/>
    <lineage>
        <taxon>Bacteria</taxon>
        <taxon>Pseudomonadati</taxon>
        <taxon>Pseudomonadota</taxon>
        <taxon>Betaproteobacteria</taxon>
        <taxon>Burkholderiales</taxon>
        <taxon>Oxalobacteraceae</taxon>
        <taxon>Janthinobacterium</taxon>
    </lineage>
</organism>
<dbReference type="InterPro" id="IPR011527">
    <property type="entry name" value="ABC1_TM_dom"/>
</dbReference>
<dbReference type="InterPro" id="IPR033838">
    <property type="entry name" value="CvaB_peptidase"/>
</dbReference>
<evidence type="ECO:0000256" key="6">
    <source>
        <dbReference type="ARBA" id="ARBA00022989"/>
    </source>
</evidence>
<dbReference type="EMBL" id="JAQQXR010000015">
    <property type="protein sequence ID" value="MDC8760638.1"/>
    <property type="molecule type" value="Genomic_DNA"/>
</dbReference>
<protein>
    <submittedName>
        <fullName evidence="12">Peptidase domain-containing ABC transporter</fullName>
    </submittedName>
</protein>
<feature type="transmembrane region" description="Helical" evidence="8">
    <location>
        <begin position="212"/>
        <end position="237"/>
    </location>
</feature>
<dbReference type="SUPFAM" id="SSF90123">
    <property type="entry name" value="ABC transporter transmembrane region"/>
    <property type="match status" value="1"/>
</dbReference>
<dbReference type="CDD" id="cd18567">
    <property type="entry name" value="ABC_6TM_CvaB_RaxB_like"/>
    <property type="match status" value="1"/>
</dbReference>
<dbReference type="PROSITE" id="PS50990">
    <property type="entry name" value="PEPTIDASE_C39"/>
    <property type="match status" value="1"/>
</dbReference>
<evidence type="ECO:0000313" key="13">
    <source>
        <dbReference type="Proteomes" id="UP001221208"/>
    </source>
</evidence>
<dbReference type="InterPro" id="IPR005074">
    <property type="entry name" value="Peptidase_C39"/>
</dbReference>
<keyword evidence="13" id="KW-1185">Reference proteome</keyword>
<keyword evidence="2" id="KW-1003">Cell membrane</keyword>
<comment type="caution">
    <text evidence="12">The sequence shown here is derived from an EMBL/GenBank/DDBJ whole genome shotgun (WGS) entry which is preliminary data.</text>
</comment>
<name>A0ABT5K6M1_9BURK</name>
<dbReference type="PANTHER" id="PTHR24221:SF606">
    <property type="entry name" value="COLICIN V SECRETION-PROCESSING ATP-BINDING PROTEIN"/>
    <property type="match status" value="1"/>
</dbReference>
<keyword evidence="6 8" id="KW-1133">Transmembrane helix</keyword>
<reference evidence="12 13" key="1">
    <citation type="submission" date="2022-10" db="EMBL/GenBank/DDBJ databases">
        <title>Janthinobacterium sp. hw3 Genome sequencing.</title>
        <authorList>
            <person name="Park S."/>
        </authorList>
    </citation>
    <scope>NUCLEOTIDE SEQUENCE [LARGE SCALE GENOMIC DNA]</scope>
    <source>
        <strain evidence="13">hw3</strain>
    </source>
</reference>
<evidence type="ECO:0000256" key="8">
    <source>
        <dbReference type="SAM" id="Phobius"/>
    </source>
</evidence>
<dbReference type="PROSITE" id="PS00211">
    <property type="entry name" value="ABC_TRANSPORTER_1"/>
    <property type="match status" value="1"/>
</dbReference>
<gene>
    <name evidence="12" type="ORF">OIK44_23915</name>
</gene>
<proteinExistence type="predicted"/>
<evidence type="ECO:0000256" key="5">
    <source>
        <dbReference type="ARBA" id="ARBA00022840"/>
    </source>
</evidence>
<dbReference type="Gene3D" id="3.90.70.10">
    <property type="entry name" value="Cysteine proteinases"/>
    <property type="match status" value="1"/>
</dbReference>
<accession>A0ABT5K6M1</accession>
<evidence type="ECO:0000259" key="9">
    <source>
        <dbReference type="PROSITE" id="PS50893"/>
    </source>
</evidence>
<dbReference type="InterPro" id="IPR003439">
    <property type="entry name" value="ABC_transporter-like_ATP-bd"/>
</dbReference>
<evidence type="ECO:0000259" key="10">
    <source>
        <dbReference type="PROSITE" id="PS50929"/>
    </source>
</evidence>
<dbReference type="SMART" id="SM00382">
    <property type="entry name" value="AAA"/>
    <property type="match status" value="1"/>
</dbReference>
<feature type="domain" description="Peptidase C39" evidence="11">
    <location>
        <begin position="22"/>
        <end position="141"/>
    </location>
</feature>
<feature type="transmembrane region" description="Helical" evidence="8">
    <location>
        <begin position="298"/>
        <end position="324"/>
    </location>
</feature>
<evidence type="ECO:0000259" key="11">
    <source>
        <dbReference type="PROSITE" id="PS50990"/>
    </source>
</evidence>
<sequence>MNSKFFEGINFGFSKNVPVVLQTELTECGLSCVAMISGYYGANENLTDLRRKFPLSLKGMTLRQIIEVCGRLHMSNRAVRVEVEELRELKLPCILHWEFNHFVVLKAVGRKTVTIVDPGHGERKVAVSELSNSFTGVALEVWPDIEFKKTPPEAPIKIRELTGKFHGVNGTFAQIIGLALSLEVFALLSPLFMQWVLDNVIVANDKNLLNTLAIGFIFLILLQQGIGAFRSWIMMYFGTSMSVQWRSNVFRHLMSLPISYFERRQLGDVVSRFGSVDSILQTVTSSFLGGVIDGVMTFITLIMMFLYSVELGLISVSTMLLYGLGRLLWYRPLRESTSETIVRGAKTQSHFLESIRGIKALQLFGKQNIRVSAWQSLVVDQVNAGLKTQKLQLLYQQWNGLLFSLEGIVIIWVGANMVMESALTVGMLMAFNSYRSRFDGRVGSLIDNYFSMKMLRVQAERLGDIIQTSPDENIVLDERELEKLDGSLELKGLTFRYAQGEAAIIKRISCAIQPGECVAIVGKTGSGKTTLLNLILGSLKPTHGEILLGNKDLGMNGPNLVRGVTGTVMQDDVLFAGSLADNITFWDNEIDQDHLDYCINMAMLKDDIGKFQMGLNTLVGDMGSALSAGQKQRVLLARALYKKPKILILDEATSNLDVNTEAAINAGLRTLKLTRIVVAHRLSSIEAADRVLYIEDGCLLLDTTPKLFFETGIYRSGSSPSGEAGQIFA</sequence>
<evidence type="ECO:0000256" key="1">
    <source>
        <dbReference type="ARBA" id="ARBA00004651"/>
    </source>
</evidence>
<dbReference type="Proteomes" id="UP001221208">
    <property type="component" value="Unassembled WGS sequence"/>
</dbReference>
<dbReference type="PANTHER" id="PTHR24221">
    <property type="entry name" value="ATP-BINDING CASSETTE SUB-FAMILY B"/>
    <property type="match status" value="1"/>
</dbReference>
<dbReference type="SUPFAM" id="SSF52540">
    <property type="entry name" value="P-loop containing nucleoside triphosphate hydrolases"/>
    <property type="match status" value="1"/>
</dbReference>
<dbReference type="InterPro" id="IPR017871">
    <property type="entry name" value="ABC_transporter-like_CS"/>
</dbReference>
<dbReference type="PROSITE" id="PS50893">
    <property type="entry name" value="ABC_TRANSPORTER_2"/>
    <property type="match status" value="1"/>
</dbReference>
<evidence type="ECO:0000256" key="7">
    <source>
        <dbReference type="ARBA" id="ARBA00023136"/>
    </source>
</evidence>
<keyword evidence="4" id="KW-0547">Nucleotide-binding</keyword>
<dbReference type="PROSITE" id="PS50929">
    <property type="entry name" value="ABC_TM1F"/>
    <property type="match status" value="1"/>
</dbReference>
<keyword evidence="7 8" id="KW-0472">Membrane</keyword>
<dbReference type="InterPro" id="IPR036640">
    <property type="entry name" value="ABC1_TM_sf"/>
</dbReference>
<evidence type="ECO:0000256" key="2">
    <source>
        <dbReference type="ARBA" id="ARBA00022475"/>
    </source>
</evidence>
<dbReference type="Pfam" id="PF00005">
    <property type="entry name" value="ABC_tran"/>
    <property type="match status" value="1"/>
</dbReference>
<dbReference type="InterPro" id="IPR027417">
    <property type="entry name" value="P-loop_NTPase"/>
</dbReference>
<feature type="transmembrane region" description="Helical" evidence="8">
    <location>
        <begin position="408"/>
        <end position="431"/>
    </location>
</feature>
<feature type="domain" description="ABC transmembrane type-1" evidence="10">
    <location>
        <begin position="175"/>
        <end position="454"/>
    </location>
</feature>
<dbReference type="Gene3D" id="1.20.1560.10">
    <property type="entry name" value="ABC transporter type 1, transmembrane domain"/>
    <property type="match status" value="1"/>
</dbReference>